<evidence type="ECO:0000256" key="1">
    <source>
        <dbReference type="ARBA" id="ARBA00022741"/>
    </source>
</evidence>
<proteinExistence type="predicted"/>
<evidence type="ECO:0000256" key="7">
    <source>
        <dbReference type="SAM" id="MobiDB-lite"/>
    </source>
</evidence>
<dbReference type="InterPro" id="IPR011545">
    <property type="entry name" value="DEAD/DEAH_box_helicase_dom"/>
</dbReference>
<keyword evidence="4" id="KW-0067">ATP-binding</keyword>
<dbReference type="InterPro" id="IPR027417">
    <property type="entry name" value="P-loop_NTPase"/>
</dbReference>
<feature type="domain" description="DEAD-box RNA helicase Q" evidence="8">
    <location>
        <begin position="355"/>
        <end position="383"/>
    </location>
</feature>
<dbReference type="GO" id="GO:0005524">
    <property type="term" value="F:ATP binding"/>
    <property type="evidence" value="ECO:0007669"/>
    <property type="project" value="UniProtKB-KW"/>
</dbReference>
<feature type="region of interest" description="Disordered" evidence="7">
    <location>
        <begin position="115"/>
        <end position="175"/>
    </location>
</feature>
<accession>A0A2P2K5I7</accession>
<dbReference type="SUPFAM" id="SSF52540">
    <property type="entry name" value="P-loop containing nucleoside triphosphate hydrolases"/>
    <property type="match status" value="1"/>
</dbReference>
<evidence type="ECO:0000256" key="2">
    <source>
        <dbReference type="ARBA" id="ARBA00022801"/>
    </source>
</evidence>
<evidence type="ECO:0000256" key="3">
    <source>
        <dbReference type="ARBA" id="ARBA00022806"/>
    </source>
</evidence>
<name>A0A2P2K5I7_RHIMU</name>
<feature type="compositionally biased region" description="Acidic residues" evidence="7">
    <location>
        <begin position="269"/>
        <end position="280"/>
    </location>
</feature>
<dbReference type="InterPro" id="IPR014014">
    <property type="entry name" value="RNA_helicase_DEAD_Q_motif"/>
</dbReference>
<evidence type="ECO:0000313" key="9">
    <source>
        <dbReference type="EMBL" id="MBX00987.1"/>
    </source>
</evidence>
<keyword evidence="3 9" id="KW-0347">Helicase</keyword>
<dbReference type="EMBL" id="GGEC01020503">
    <property type="protein sequence ID" value="MBX00987.1"/>
    <property type="molecule type" value="Transcribed_RNA"/>
</dbReference>
<feature type="short sequence motif" description="Q motif" evidence="5">
    <location>
        <begin position="355"/>
        <end position="383"/>
    </location>
</feature>
<feature type="coiled-coil region" evidence="6">
    <location>
        <begin position="43"/>
        <end position="70"/>
    </location>
</feature>
<keyword evidence="6" id="KW-0175">Coiled coil</keyword>
<evidence type="ECO:0000256" key="4">
    <source>
        <dbReference type="ARBA" id="ARBA00022840"/>
    </source>
</evidence>
<keyword evidence="2" id="KW-0378">Hydrolase</keyword>
<organism evidence="9">
    <name type="scientific">Rhizophora mucronata</name>
    <name type="common">Asiatic mangrove</name>
    <dbReference type="NCBI Taxonomy" id="61149"/>
    <lineage>
        <taxon>Eukaryota</taxon>
        <taxon>Viridiplantae</taxon>
        <taxon>Streptophyta</taxon>
        <taxon>Embryophyta</taxon>
        <taxon>Tracheophyta</taxon>
        <taxon>Spermatophyta</taxon>
        <taxon>Magnoliopsida</taxon>
        <taxon>eudicotyledons</taxon>
        <taxon>Gunneridae</taxon>
        <taxon>Pentapetalae</taxon>
        <taxon>rosids</taxon>
        <taxon>fabids</taxon>
        <taxon>Malpighiales</taxon>
        <taxon>Rhizophoraceae</taxon>
        <taxon>Rhizophora</taxon>
    </lineage>
</organism>
<dbReference type="PANTHER" id="PTHR37724:SF1">
    <property type="entry name" value="OS02G0564300 PROTEIN"/>
    <property type="match status" value="1"/>
</dbReference>
<feature type="region of interest" description="Disordered" evidence="7">
    <location>
        <begin position="249"/>
        <end position="288"/>
    </location>
</feature>
<evidence type="ECO:0000256" key="6">
    <source>
        <dbReference type="SAM" id="Coils"/>
    </source>
</evidence>
<dbReference type="EMBL" id="GGEC01020504">
    <property type="protein sequence ID" value="MBX00988.1"/>
    <property type="molecule type" value="Transcribed_RNA"/>
</dbReference>
<evidence type="ECO:0000259" key="8">
    <source>
        <dbReference type="PROSITE" id="PS51195"/>
    </source>
</evidence>
<dbReference type="Gene3D" id="3.40.50.300">
    <property type="entry name" value="P-loop containing nucleotide triphosphate hydrolases"/>
    <property type="match status" value="1"/>
</dbReference>
<keyword evidence="1" id="KW-0547">Nucleotide-binding</keyword>
<dbReference type="AlphaFoldDB" id="A0A2P2K5I7"/>
<reference evidence="9" key="1">
    <citation type="submission" date="2018-02" db="EMBL/GenBank/DDBJ databases">
        <title>Rhizophora mucronata_Transcriptome.</title>
        <authorList>
            <person name="Meera S.P."/>
            <person name="Sreeshan A."/>
            <person name="Augustine A."/>
        </authorList>
    </citation>
    <scope>NUCLEOTIDE SEQUENCE</scope>
    <source>
        <tissue evidence="9">Leaf</tissue>
    </source>
</reference>
<dbReference type="PROSITE" id="PS51195">
    <property type="entry name" value="Q_MOTIF"/>
    <property type="match status" value="1"/>
</dbReference>
<protein>
    <submittedName>
        <fullName evidence="9">Putative DEAD-box ATP-dependent RNA helicase 48 isoform X1</fullName>
    </submittedName>
</protein>
<dbReference type="GO" id="GO:0003676">
    <property type="term" value="F:nucleic acid binding"/>
    <property type="evidence" value="ECO:0007669"/>
    <property type="project" value="InterPro"/>
</dbReference>
<dbReference type="Pfam" id="PF00270">
    <property type="entry name" value="DEAD"/>
    <property type="match status" value="1"/>
</dbReference>
<dbReference type="EMBL" id="GGEC01020506">
    <property type="protein sequence ID" value="MBX00990.1"/>
    <property type="molecule type" value="Transcribed_RNA"/>
</dbReference>
<dbReference type="GO" id="GO:0016787">
    <property type="term" value="F:hydrolase activity"/>
    <property type="evidence" value="ECO:0007669"/>
    <property type="project" value="UniProtKB-KW"/>
</dbReference>
<sequence length="411" mass="45903">MYSSIILQRHRIVSDLFRTRLLTRLMGGGPRTFPGGINKWQWKRLHEKRAKEKEKRLLEQEKQLYQARIRSQIRANIAGGPNKGANTHSHSPMSPEDHIKALADRFVKEGAEDLWNEKDGPLKLPPPKPNRGQGSVGLNQRRVAVNSPFDLRKLMPESSNVGSNHENGSHGYNWSKVRDYSVGRRSDFSPKSENLWRKQRRFRRNESSSSDDDLDYGFVYNSVKGFAGGSEGKRDNAKNSINVSRYISSNSSSAEKNRGFQSNVRSLSDDGDSEGTDSEDDRMKGGRGVKQIGSRAALGNYDVKRTKRVPLKKLEEIDFAEEVESIRLELGRKKLVGSEEKKGVEGADDSILSNKRFDECGISPMTVKALSAAGYVQMTRVQEATLSICLEGKDAIVKAKTGTGKTAAFLL</sequence>
<feature type="compositionally biased region" description="Polar residues" evidence="7">
    <location>
        <begin position="157"/>
        <end position="172"/>
    </location>
</feature>
<dbReference type="PANTHER" id="PTHR37724">
    <property type="entry name" value="OS02G0564300 PROTEIN"/>
    <property type="match status" value="1"/>
</dbReference>
<feature type="region of interest" description="Disordered" evidence="7">
    <location>
        <begin position="76"/>
        <end position="96"/>
    </location>
</feature>
<evidence type="ECO:0000256" key="5">
    <source>
        <dbReference type="PROSITE-ProRule" id="PRU00552"/>
    </source>
</evidence>
<dbReference type="GO" id="GO:0003724">
    <property type="term" value="F:RNA helicase activity"/>
    <property type="evidence" value="ECO:0007669"/>
    <property type="project" value="InterPro"/>
</dbReference>